<dbReference type="Proteomes" id="UP000887565">
    <property type="component" value="Unplaced"/>
</dbReference>
<dbReference type="AlphaFoldDB" id="A0A915K1R0"/>
<evidence type="ECO:0000313" key="2">
    <source>
        <dbReference type="WBParaSite" id="nRc.2.0.1.t32254-RA"/>
    </source>
</evidence>
<evidence type="ECO:0000313" key="1">
    <source>
        <dbReference type="Proteomes" id="UP000887565"/>
    </source>
</evidence>
<proteinExistence type="predicted"/>
<dbReference type="WBParaSite" id="nRc.2.0.1.t32254-RA">
    <property type="protein sequence ID" value="nRc.2.0.1.t32254-RA"/>
    <property type="gene ID" value="nRc.2.0.1.g32254"/>
</dbReference>
<keyword evidence="1" id="KW-1185">Reference proteome</keyword>
<sequence>MANGTILATPVDKILLEGEPSLRAVHIISRAFEQASPIAQPAPALATSLPTTTMSAQTLSAIAQQQQSANSPMEVANAFGETLCTVNNDVSIIEIKWEMSAT</sequence>
<accession>A0A915K1R0</accession>
<protein>
    <submittedName>
        <fullName evidence="2">Uncharacterized protein</fullName>
    </submittedName>
</protein>
<organism evidence="1 2">
    <name type="scientific">Romanomermis culicivorax</name>
    <name type="common">Nematode worm</name>
    <dbReference type="NCBI Taxonomy" id="13658"/>
    <lineage>
        <taxon>Eukaryota</taxon>
        <taxon>Metazoa</taxon>
        <taxon>Ecdysozoa</taxon>
        <taxon>Nematoda</taxon>
        <taxon>Enoplea</taxon>
        <taxon>Dorylaimia</taxon>
        <taxon>Mermithida</taxon>
        <taxon>Mermithoidea</taxon>
        <taxon>Mermithidae</taxon>
        <taxon>Romanomermis</taxon>
    </lineage>
</organism>
<name>A0A915K1R0_ROMCU</name>
<reference evidence="2" key="1">
    <citation type="submission" date="2022-11" db="UniProtKB">
        <authorList>
            <consortium name="WormBaseParasite"/>
        </authorList>
    </citation>
    <scope>IDENTIFICATION</scope>
</reference>